<accession>A0A397T3T3</accession>
<dbReference type="OrthoDB" id="2400555at2759"/>
<evidence type="ECO:0000313" key="2">
    <source>
        <dbReference type="EMBL" id="RIA90787.1"/>
    </source>
</evidence>
<feature type="signal peptide" evidence="1">
    <location>
        <begin position="1"/>
        <end position="24"/>
    </location>
</feature>
<dbReference type="EMBL" id="QKYT01000171">
    <property type="protein sequence ID" value="RIA90787.1"/>
    <property type="molecule type" value="Genomic_DNA"/>
</dbReference>
<comment type="caution">
    <text evidence="2">The sequence shown here is derived from an EMBL/GenBank/DDBJ whole genome shotgun (WGS) entry which is preliminary data.</text>
</comment>
<evidence type="ECO:0000256" key="1">
    <source>
        <dbReference type="SAM" id="SignalP"/>
    </source>
</evidence>
<reference evidence="2 3" key="1">
    <citation type="submission" date="2018-06" db="EMBL/GenBank/DDBJ databases">
        <title>Comparative genomics reveals the genomic features of Rhizophagus irregularis, R. cerebriforme, R. diaphanum and Gigaspora rosea, and their symbiotic lifestyle signature.</title>
        <authorList>
            <person name="Morin E."/>
            <person name="San Clemente H."/>
            <person name="Chen E.C.H."/>
            <person name="De La Providencia I."/>
            <person name="Hainaut M."/>
            <person name="Kuo A."/>
            <person name="Kohler A."/>
            <person name="Murat C."/>
            <person name="Tang N."/>
            <person name="Roy S."/>
            <person name="Loubradou J."/>
            <person name="Henrissat B."/>
            <person name="Grigoriev I.V."/>
            <person name="Corradi N."/>
            <person name="Roux C."/>
            <person name="Martin F.M."/>
        </authorList>
    </citation>
    <scope>NUCLEOTIDE SEQUENCE [LARGE SCALE GENOMIC DNA]</scope>
    <source>
        <strain evidence="2 3">DAOM 227022</strain>
    </source>
</reference>
<sequence>MRKYDLFILIAVAIIFCLVTLSNGLPNDVDKSNLVKRSQDSPYRPYGLYQYKHKNKKDYKRRNLKIREIIKKRVPDDVPEPPLGEVSITEEDKAAFFKRKAPAETGHVDTASIFPGKTSNP</sequence>
<dbReference type="AlphaFoldDB" id="A0A397T3T3"/>
<gene>
    <name evidence="2" type="ORF">C1645_769121</name>
</gene>
<keyword evidence="3" id="KW-1185">Reference proteome</keyword>
<protein>
    <submittedName>
        <fullName evidence="2">Uncharacterized protein</fullName>
    </submittedName>
</protein>
<feature type="chain" id="PRO_5017358996" evidence="1">
    <location>
        <begin position="25"/>
        <end position="121"/>
    </location>
</feature>
<keyword evidence="1" id="KW-0732">Signal</keyword>
<dbReference type="Proteomes" id="UP000265703">
    <property type="component" value="Unassembled WGS sequence"/>
</dbReference>
<name>A0A397T3T3_9GLOM</name>
<evidence type="ECO:0000313" key="3">
    <source>
        <dbReference type="Proteomes" id="UP000265703"/>
    </source>
</evidence>
<proteinExistence type="predicted"/>
<organism evidence="2 3">
    <name type="scientific">Glomus cerebriforme</name>
    <dbReference type="NCBI Taxonomy" id="658196"/>
    <lineage>
        <taxon>Eukaryota</taxon>
        <taxon>Fungi</taxon>
        <taxon>Fungi incertae sedis</taxon>
        <taxon>Mucoromycota</taxon>
        <taxon>Glomeromycotina</taxon>
        <taxon>Glomeromycetes</taxon>
        <taxon>Glomerales</taxon>
        <taxon>Glomeraceae</taxon>
        <taxon>Glomus</taxon>
    </lineage>
</organism>